<dbReference type="PANTHER" id="PTHR47425:SF3">
    <property type="entry name" value="ZN(II)2CYS6 TRANSCRIPTION FACTOR (EUROFUNG)"/>
    <property type="match status" value="1"/>
</dbReference>
<accession>A0A8H5EGH2</accession>
<keyword evidence="1" id="KW-0539">Nucleus</keyword>
<gene>
    <name evidence="4" type="ORF">FOXYS1_10681</name>
</gene>
<dbReference type="EMBL" id="JAAFOW010001910">
    <property type="protein sequence ID" value="KAF5258727.1"/>
    <property type="molecule type" value="Genomic_DNA"/>
</dbReference>
<comment type="caution">
    <text evidence="4">The sequence shown here is derived from an EMBL/GenBank/DDBJ whole genome shotgun (WGS) entry which is preliminary data.</text>
</comment>
<dbReference type="PANTHER" id="PTHR47425">
    <property type="entry name" value="FARB-RELATED"/>
    <property type="match status" value="1"/>
</dbReference>
<feature type="compositionally biased region" description="Polar residues" evidence="2">
    <location>
        <begin position="155"/>
        <end position="180"/>
    </location>
</feature>
<dbReference type="Gene3D" id="3.60.15.10">
    <property type="entry name" value="Ribonuclease Z/Hydroxyacylglutathione hydrolase-like"/>
    <property type="match status" value="1"/>
</dbReference>
<reference evidence="4" key="1">
    <citation type="submission" date="2020-02" db="EMBL/GenBank/DDBJ databases">
        <title>Identification and distribution of gene clusters putatively required for synthesis of sphingolipid metabolism inhibitors in phylogenetically diverse species of the filamentous fungus Fusarium.</title>
        <authorList>
            <person name="Kim H.-S."/>
            <person name="Busman M."/>
            <person name="Brown D.W."/>
            <person name="Divon H."/>
            <person name="Uhlig S."/>
            <person name="Proctor R.H."/>
        </authorList>
    </citation>
    <scope>NUCLEOTIDE SEQUENCE [LARGE SCALE GENOMIC DNA]</scope>
    <source>
        <strain evidence="4">NRRL 39464</strain>
    </source>
</reference>
<dbReference type="Proteomes" id="UP000558688">
    <property type="component" value="Unassembled WGS sequence"/>
</dbReference>
<dbReference type="InterPro" id="IPR036866">
    <property type="entry name" value="RibonucZ/Hydroxyglut_hydro"/>
</dbReference>
<evidence type="ECO:0000259" key="3">
    <source>
        <dbReference type="SMART" id="SM00906"/>
    </source>
</evidence>
<dbReference type="GO" id="GO:0006351">
    <property type="term" value="P:DNA-templated transcription"/>
    <property type="evidence" value="ECO:0007669"/>
    <property type="project" value="InterPro"/>
</dbReference>
<dbReference type="GO" id="GO:0008270">
    <property type="term" value="F:zinc ion binding"/>
    <property type="evidence" value="ECO:0007669"/>
    <property type="project" value="InterPro"/>
</dbReference>
<dbReference type="SMART" id="SM00906">
    <property type="entry name" value="Fungal_trans"/>
    <property type="match status" value="1"/>
</dbReference>
<sequence>MATIPVTRLPNTSIAAMKCPPGTKMHILDLGTLQVDESWILRGANASALSNKNPENKRRDLIVLSALIEYPGEWGAPLTDIFPRTEYSECQKLPAAIEATGNHISDIGSRDLTPLSQGQVHYHIVWSPMCQLRGGQHSLRDEDPNTDILPAISDPGTQENPMSLEQTPPATRLCTSQSESPHWDTSGLAKDCEPSRWGSMTDAVHLSPDHSQQAHNASSATSSRDTIVVGHNTDESDIGVAFDAEADVPRQNDHQDEVETPPIANATSAWAETLEEHESDGNRVPFYPESLQPEEIEYLRWKGCFSLPPRPLQEALIKAYFHHAHSFEPVLDPQDFFCAYSKGQLSLLLLWSVFMCAATFVEDSLFFVNLFESPLTFKRHAFQRAKTLYDADYEKNKVTLIQSVFLMGHFYADAEDRLGPWHWNGIAISLSHTIGIHMLTSPARNGIRPLWRRIWWCIYYREVWLSMGQGRPMRISLDHCSTPMPGLYDTSPSCSPEYQHYAPEELGILFGIWLKLIEGARPSRAIIERDENEIRANWIHDGNNDQSPVLASHVYQYRLHTQAAIIALYRPFLHEAPDGVPDDEQDGWKEFANSKLRTAAAHATHAINCMMAEDLIKFSQTIAVLTISPPIQIHLLEMASSKSLSNKLAKHNLALCLLALDEMRKSYVSADAAYKLFDRARIMVEKSLGEDAVVSRDLVAAANSSREAQGIETSEWLDDSTPVGHEFASVGLFSALWMPFANLIPDESLESSF</sequence>
<feature type="region of interest" description="Disordered" evidence="2">
    <location>
        <begin position="153"/>
        <end position="188"/>
    </location>
</feature>
<dbReference type="InterPro" id="IPR052761">
    <property type="entry name" value="Fungal_Detox/Toxin_TFs"/>
</dbReference>
<dbReference type="AlphaFoldDB" id="A0A8H5EGH2"/>
<dbReference type="InterPro" id="IPR007219">
    <property type="entry name" value="XnlR_reg_dom"/>
</dbReference>
<dbReference type="GO" id="GO:0003677">
    <property type="term" value="F:DNA binding"/>
    <property type="evidence" value="ECO:0007669"/>
    <property type="project" value="InterPro"/>
</dbReference>
<evidence type="ECO:0000256" key="2">
    <source>
        <dbReference type="SAM" id="MobiDB-lite"/>
    </source>
</evidence>
<organism evidence="4 5">
    <name type="scientific">Fusarium oxysporum</name>
    <name type="common">Fusarium vascular wilt</name>
    <dbReference type="NCBI Taxonomy" id="5507"/>
    <lineage>
        <taxon>Eukaryota</taxon>
        <taxon>Fungi</taxon>
        <taxon>Dikarya</taxon>
        <taxon>Ascomycota</taxon>
        <taxon>Pezizomycotina</taxon>
        <taxon>Sordariomycetes</taxon>
        <taxon>Hypocreomycetidae</taxon>
        <taxon>Hypocreales</taxon>
        <taxon>Nectriaceae</taxon>
        <taxon>Fusarium</taxon>
        <taxon>Fusarium oxysporum species complex</taxon>
    </lineage>
</organism>
<proteinExistence type="predicted"/>
<evidence type="ECO:0000256" key="1">
    <source>
        <dbReference type="ARBA" id="ARBA00023242"/>
    </source>
</evidence>
<feature type="domain" description="Xylanolytic transcriptional activator regulatory" evidence="3">
    <location>
        <begin position="420"/>
        <end position="491"/>
    </location>
</feature>
<dbReference type="Pfam" id="PF04082">
    <property type="entry name" value="Fungal_trans"/>
    <property type="match status" value="1"/>
</dbReference>
<name>A0A8H5EGH2_FUSOX</name>
<evidence type="ECO:0000313" key="4">
    <source>
        <dbReference type="EMBL" id="KAF5258727.1"/>
    </source>
</evidence>
<protein>
    <recommendedName>
        <fullName evidence="3">Xylanolytic transcriptional activator regulatory domain-containing protein</fullName>
    </recommendedName>
</protein>
<evidence type="ECO:0000313" key="5">
    <source>
        <dbReference type="Proteomes" id="UP000558688"/>
    </source>
</evidence>
<dbReference type="CDD" id="cd12148">
    <property type="entry name" value="fungal_TF_MHR"/>
    <property type="match status" value="1"/>
</dbReference>